<evidence type="ECO:0000313" key="2">
    <source>
        <dbReference type="EMBL" id="GER05634.1"/>
    </source>
</evidence>
<evidence type="ECO:0000313" key="3">
    <source>
        <dbReference type="Proteomes" id="UP000324996"/>
    </source>
</evidence>
<accession>A0A5A7ND28</accession>
<feature type="region of interest" description="Disordered" evidence="1">
    <location>
        <begin position="78"/>
        <end position="102"/>
    </location>
</feature>
<dbReference type="AlphaFoldDB" id="A0A5A7ND28"/>
<keyword evidence="3" id="KW-1185">Reference proteome</keyword>
<proteinExistence type="predicted"/>
<protein>
    <submittedName>
        <fullName evidence="2">Uncharacterized protein</fullName>
    </submittedName>
</protein>
<dbReference type="EMBL" id="BKCN01000035">
    <property type="protein sequence ID" value="GER05634.1"/>
    <property type="molecule type" value="Genomic_DNA"/>
</dbReference>
<name>A0A5A7ND28_9PROT</name>
<evidence type="ECO:0000256" key="1">
    <source>
        <dbReference type="SAM" id="MobiDB-lite"/>
    </source>
</evidence>
<reference evidence="2 3" key="1">
    <citation type="submission" date="2019-09" db="EMBL/GenBank/DDBJ databases">
        <title>NBRP : Genome information of microbial organism related human and environment.</title>
        <authorList>
            <person name="Hattori M."/>
            <person name="Oshima K."/>
            <person name="Inaba H."/>
            <person name="Suda W."/>
            <person name="Sakamoto M."/>
            <person name="Iino T."/>
            <person name="Kitahara M."/>
            <person name="Oshida Y."/>
            <person name="Iida T."/>
            <person name="Kudo T."/>
            <person name="Itoh T."/>
            <person name="Ohkuma M."/>
        </authorList>
    </citation>
    <scope>NUCLEOTIDE SEQUENCE [LARGE SCALE GENOMIC DNA]</scope>
    <source>
        <strain evidence="2 3">Q-1</strain>
    </source>
</reference>
<dbReference type="Proteomes" id="UP000324996">
    <property type="component" value="Unassembled WGS sequence"/>
</dbReference>
<comment type="caution">
    <text evidence="2">The sequence shown here is derived from an EMBL/GenBank/DDBJ whole genome shotgun (WGS) entry which is preliminary data.</text>
</comment>
<sequence>MKKVLLLLGMVVFVAIQLADIAILDAAPVDSLEFHTQSDHDQDKQAFDGCEIHCGCHSLHHMTAAVLAGGNIYAAPTDQEFPRDNAGKNSAGQGPPVPPPNA</sequence>
<organism evidence="2 3">
    <name type="scientific">Iodidimonas nitroreducens</name>
    <dbReference type="NCBI Taxonomy" id="1236968"/>
    <lineage>
        <taxon>Bacteria</taxon>
        <taxon>Pseudomonadati</taxon>
        <taxon>Pseudomonadota</taxon>
        <taxon>Alphaproteobacteria</taxon>
        <taxon>Iodidimonadales</taxon>
        <taxon>Iodidimonadaceae</taxon>
        <taxon>Iodidimonas</taxon>
    </lineage>
</organism>
<gene>
    <name evidence="2" type="ORF">JCM17846_33160</name>
</gene>